<organism evidence="1 2">
    <name type="scientific">Circinella minor</name>
    <dbReference type="NCBI Taxonomy" id="1195481"/>
    <lineage>
        <taxon>Eukaryota</taxon>
        <taxon>Fungi</taxon>
        <taxon>Fungi incertae sedis</taxon>
        <taxon>Mucoromycota</taxon>
        <taxon>Mucoromycotina</taxon>
        <taxon>Mucoromycetes</taxon>
        <taxon>Mucorales</taxon>
        <taxon>Lichtheimiaceae</taxon>
        <taxon>Circinella</taxon>
    </lineage>
</organism>
<evidence type="ECO:0000313" key="1">
    <source>
        <dbReference type="EMBL" id="KAG2215689.1"/>
    </source>
</evidence>
<dbReference type="Proteomes" id="UP000646827">
    <property type="component" value="Unassembled WGS sequence"/>
</dbReference>
<keyword evidence="2" id="KW-1185">Reference proteome</keyword>
<name>A0A8H7RRF0_9FUNG</name>
<proteinExistence type="predicted"/>
<protein>
    <submittedName>
        <fullName evidence="1">Uncharacterized protein</fullName>
    </submittedName>
</protein>
<gene>
    <name evidence="1" type="ORF">INT45_008277</name>
</gene>
<dbReference type="AlphaFoldDB" id="A0A8H7RRF0"/>
<evidence type="ECO:0000313" key="2">
    <source>
        <dbReference type="Proteomes" id="UP000646827"/>
    </source>
</evidence>
<reference evidence="1 2" key="1">
    <citation type="submission" date="2020-12" db="EMBL/GenBank/DDBJ databases">
        <title>Metabolic potential, ecology and presence of endohyphal bacteria is reflected in genomic diversity of Mucoromycotina.</title>
        <authorList>
            <person name="Muszewska A."/>
            <person name="Okrasinska A."/>
            <person name="Steczkiewicz K."/>
            <person name="Drgas O."/>
            <person name="Orlowska M."/>
            <person name="Perlinska-Lenart U."/>
            <person name="Aleksandrzak-Piekarczyk T."/>
            <person name="Szatraj K."/>
            <person name="Zielenkiewicz U."/>
            <person name="Pilsyk S."/>
            <person name="Malc E."/>
            <person name="Mieczkowski P."/>
            <person name="Kruszewska J.S."/>
            <person name="Biernat P."/>
            <person name="Pawlowska J."/>
        </authorList>
    </citation>
    <scope>NUCLEOTIDE SEQUENCE [LARGE SCALE GENOMIC DNA]</scope>
    <source>
        <strain evidence="1 2">CBS 142.35</strain>
    </source>
</reference>
<accession>A0A8H7RRF0</accession>
<sequence length="527" mass="59569">MTPHYSKLLFSCATNIKVEFFNSGLSEQEATNLTTFVEKCKRITSVELANTAHFKKATWRRLLKSIAYTKKNLDVFLPAAAIKPSVLASFHKYKRQFRLIVKDFDNVVDESDETEDEVNGYNEVFASDEDDDVSLSRILKRQDIDCYDTPVHVKRTVQNVKDTLKTSMIQAGRARLRNHPMNNFVEIPTGLDKIVKKGCAYHKLLRQIEADEYLGVTTSREDKIEELVKCIASQLTEAILLGVNSWIYLISFDVFLHGEPNMDDCARGNSGFFSLPTVRILNPSEGRATWKELVINYGSMEILITAAVCGSLVGRKRCVYLGPSVPESALNLIGKDTFTICVPLDNAPYISSIRLLRDYTRLTANKRWSFSSEEFSKTGFSLCHPIAMDKHTTRLNMIKPDAASIASILVSIVVRRYYSKVDQQLLLHKLLKTNEISNALTEHSSSTATTIEQVSNLKYDKTRPLGRIIKILLLIDQRLGDNDSVILADLLCDKEFSLSVVNIYKSIIAPAMKKAHKSLYEKYKLPK</sequence>
<dbReference type="EMBL" id="JAEPRB010000492">
    <property type="protein sequence ID" value="KAG2215689.1"/>
    <property type="molecule type" value="Genomic_DNA"/>
</dbReference>
<dbReference type="OrthoDB" id="2285625at2759"/>
<comment type="caution">
    <text evidence="1">The sequence shown here is derived from an EMBL/GenBank/DDBJ whole genome shotgun (WGS) entry which is preliminary data.</text>
</comment>